<dbReference type="Proteomes" id="UP000057158">
    <property type="component" value="Chromosome"/>
</dbReference>
<feature type="transmembrane region" description="Helical" evidence="6">
    <location>
        <begin position="340"/>
        <end position="360"/>
    </location>
</feature>
<dbReference type="KEGG" id="des:DSOUD_2090"/>
<feature type="transmembrane region" description="Helical" evidence="6">
    <location>
        <begin position="183"/>
        <end position="204"/>
    </location>
</feature>
<feature type="transmembrane region" description="Helical" evidence="6">
    <location>
        <begin position="91"/>
        <end position="112"/>
    </location>
</feature>
<feature type="transmembrane region" description="Helical" evidence="6">
    <location>
        <begin position="300"/>
        <end position="320"/>
    </location>
</feature>
<dbReference type="GO" id="GO:0005886">
    <property type="term" value="C:plasma membrane"/>
    <property type="evidence" value="ECO:0007669"/>
    <property type="project" value="UniProtKB-SubCell"/>
</dbReference>
<gene>
    <name evidence="7" type="ORF">DSOUD_2090</name>
</gene>
<proteinExistence type="predicted"/>
<dbReference type="EMBL" id="CP010802">
    <property type="protein sequence ID" value="ALC16857.1"/>
    <property type="molecule type" value="Genomic_DNA"/>
</dbReference>
<feature type="transmembrane region" description="Helical" evidence="6">
    <location>
        <begin position="450"/>
        <end position="469"/>
    </location>
</feature>
<comment type="subcellular location">
    <subcellularLocation>
        <location evidence="1">Cell membrane</location>
        <topology evidence="1">Multi-pass membrane protein</topology>
    </subcellularLocation>
</comment>
<dbReference type="InterPro" id="IPR050833">
    <property type="entry name" value="Poly_Biosynth_Transport"/>
</dbReference>
<feature type="transmembrane region" description="Helical" evidence="6">
    <location>
        <begin position="155"/>
        <end position="177"/>
    </location>
</feature>
<evidence type="ECO:0000256" key="4">
    <source>
        <dbReference type="ARBA" id="ARBA00022989"/>
    </source>
</evidence>
<feature type="transmembrane region" description="Helical" evidence="6">
    <location>
        <begin position="372"/>
        <end position="389"/>
    </location>
</feature>
<dbReference type="OrthoDB" id="5405898at2"/>
<feature type="transmembrane region" description="Helical" evidence="6">
    <location>
        <begin position="124"/>
        <end position="148"/>
    </location>
</feature>
<dbReference type="STRING" id="1603606.DSOUD_2090"/>
<feature type="transmembrane region" description="Helical" evidence="6">
    <location>
        <begin position="224"/>
        <end position="240"/>
    </location>
</feature>
<evidence type="ECO:0000256" key="2">
    <source>
        <dbReference type="ARBA" id="ARBA00022475"/>
    </source>
</evidence>
<keyword evidence="2" id="KW-1003">Cell membrane</keyword>
<evidence type="ECO:0000256" key="1">
    <source>
        <dbReference type="ARBA" id="ARBA00004651"/>
    </source>
</evidence>
<dbReference type="AlphaFoldDB" id="A0A0M4DIR2"/>
<feature type="transmembrane region" description="Helical" evidence="6">
    <location>
        <begin position="47"/>
        <end position="70"/>
    </location>
</feature>
<reference evidence="7 8" key="1">
    <citation type="submission" date="2015-07" db="EMBL/GenBank/DDBJ databases">
        <title>Isolation and Genomic Characterization of a Novel Halophilic Metal-Reducing Deltaproteobacterium from the Deep Subsurface.</title>
        <authorList>
            <person name="Badalamenti J.P."/>
            <person name="Summers Z.M."/>
            <person name="Gralnick J.A."/>
            <person name="Bond D.R."/>
        </authorList>
    </citation>
    <scope>NUCLEOTIDE SEQUENCE [LARGE SCALE GENOMIC DNA]</scope>
    <source>
        <strain evidence="7 8">WTL</strain>
    </source>
</reference>
<dbReference type="RefSeq" id="WP_157671834.1">
    <property type="nucleotide sequence ID" value="NZ_CP010802.1"/>
</dbReference>
<organism evidence="7 8">
    <name type="scientific">Desulfuromonas soudanensis</name>
    <dbReference type="NCBI Taxonomy" id="1603606"/>
    <lineage>
        <taxon>Bacteria</taxon>
        <taxon>Pseudomonadati</taxon>
        <taxon>Thermodesulfobacteriota</taxon>
        <taxon>Desulfuromonadia</taxon>
        <taxon>Desulfuromonadales</taxon>
        <taxon>Desulfuromonadaceae</taxon>
        <taxon>Desulfuromonas</taxon>
    </lineage>
</organism>
<dbReference type="PANTHER" id="PTHR30250">
    <property type="entry name" value="PST FAMILY PREDICTED COLANIC ACID TRANSPORTER"/>
    <property type="match status" value="1"/>
</dbReference>
<dbReference type="PATRIC" id="fig|1603606.3.peg.2259"/>
<protein>
    <submittedName>
        <fullName evidence="7">Undecaprenyl-diphospho-oligosaccharide flippase</fullName>
    </submittedName>
</protein>
<feature type="transmembrane region" description="Helical" evidence="6">
    <location>
        <begin position="425"/>
        <end position="444"/>
    </location>
</feature>
<dbReference type="PANTHER" id="PTHR30250:SF11">
    <property type="entry name" value="O-ANTIGEN TRANSPORTER-RELATED"/>
    <property type="match status" value="1"/>
</dbReference>
<feature type="transmembrane region" description="Helical" evidence="6">
    <location>
        <begin position="395"/>
        <end position="413"/>
    </location>
</feature>
<evidence type="ECO:0000256" key="6">
    <source>
        <dbReference type="SAM" id="Phobius"/>
    </source>
</evidence>
<evidence type="ECO:0000313" key="8">
    <source>
        <dbReference type="Proteomes" id="UP000057158"/>
    </source>
</evidence>
<evidence type="ECO:0000256" key="5">
    <source>
        <dbReference type="ARBA" id="ARBA00023136"/>
    </source>
</evidence>
<feature type="transmembrane region" description="Helical" evidence="6">
    <location>
        <begin position="260"/>
        <end position="280"/>
    </location>
</feature>
<name>A0A0M4DIR2_9BACT</name>
<sequence length="496" mass="55296">MTQQSKKSVAHRLLGHAGIYAMGNILRQLAGFLMLPIYTRYLTPADYGVVGLMIFAISLMELVFGARLYWAIPKYYFDTKDKKLQASLVSTAMILTGAISAAAAIAMVFLRQPISKGLYGTPEFASIVGFFSVLLLTQSLEEYALVYLRLQQRPWFYITVSFFRLAIQLGLNVWFVVSLEMGAMGVAVSSMISSSIFALLLLAYTLRQVGWHFNGAIAEKMIRFCWPLWLGGFAGLYIGSANRYYLRIFTSLDDIGLFELAVKFSTIITVLIWGPFATYWQVERFNYYRQGNAESIFQNVFYFISTLMVVAAIGISIFAGPVIRIMAAPTFYRASEAVPFLAFGAVFGSLVIFSNFSFLAKEKTGWISRNNYLTAAVVTVLYLSLIPMAGHVGAAMALMLAQAVQFFVVHRASRSVYDMGISLRPLVGMLFISAVVCFLANVVLTSDSLLHDLAVKTLLYAVACGIILLPHWRNAETRRLLHELAPRFFPKHATDI</sequence>
<evidence type="ECO:0000313" key="7">
    <source>
        <dbReference type="EMBL" id="ALC16857.1"/>
    </source>
</evidence>
<dbReference type="Pfam" id="PF13440">
    <property type="entry name" value="Polysacc_synt_3"/>
    <property type="match status" value="1"/>
</dbReference>
<keyword evidence="4 6" id="KW-1133">Transmembrane helix</keyword>
<keyword evidence="8" id="KW-1185">Reference proteome</keyword>
<evidence type="ECO:0000256" key="3">
    <source>
        <dbReference type="ARBA" id="ARBA00022692"/>
    </source>
</evidence>
<keyword evidence="5 6" id="KW-0472">Membrane</keyword>
<accession>A0A0M4DIR2</accession>
<feature type="transmembrane region" description="Helical" evidence="6">
    <location>
        <begin position="12"/>
        <end position="35"/>
    </location>
</feature>
<keyword evidence="3 6" id="KW-0812">Transmembrane</keyword>